<dbReference type="InterPro" id="IPR020056">
    <property type="entry name" value="Rbsml_bL25/Gln-tRNA_synth_N"/>
</dbReference>
<dbReference type="STRING" id="1578720.HAL011_10340"/>
<comment type="function">
    <text evidence="5">This is one of the proteins that binds to the 5S RNA in the ribosome where it forms part of the central protuberance.</text>
</comment>
<dbReference type="RefSeq" id="WP_053941019.1">
    <property type="nucleotide sequence ID" value="NZ_BSCV01000016.1"/>
</dbReference>
<evidence type="ECO:0000256" key="4">
    <source>
        <dbReference type="ARBA" id="ARBA00023274"/>
    </source>
</evidence>
<dbReference type="EMBL" id="CDML01000035">
    <property type="protein sequence ID" value="CRF41245.1"/>
    <property type="molecule type" value="Genomic_DNA"/>
</dbReference>
<evidence type="ECO:0000256" key="3">
    <source>
        <dbReference type="ARBA" id="ARBA00022980"/>
    </source>
</evidence>
<dbReference type="InterPro" id="IPR037121">
    <property type="entry name" value="Ribosomal_bL25_C"/>
</dbReference>
<dbReference type="InterPro" id="IPR020930">
    <property type="entry name" value="Ribosomal_uL5_bac-type"/>
</dbReference>
<dbReference type="Proteomes" id="UP000038622">
    <property type="component" value="Unassembled WGS sequence"/>
</dbReference>
<evidence type="ECO:0000259" key="7">
    <source>
        <dbReference type="Pfam" id="PF14693"/>
    </source>
</evidence>
<evidence type="ECO:0000256" key="2">
    <source>
        <dbReference type="ARBA" id="ARBA00022884"/>
    </source>
</evidence>
<evidence type="ECO:0000256" key="1">
    <source>
        <dbReference type="ARBA" id="ARBA00022730"/>
    </source>
</evidence>
<dbReference type="OrthoDB" id="5339138at2"/>
<evidence type="ECO:0000313" key="12">
    <source>
        <dbReference type="Proteomes" id="UP000041394"/>
    </source>
</evidence>
<evidence type="ECO:0000313" key="13">
    <source>
        <dbReference type="Proteomes" id="UP000045175"/>
    </source>
</evidence>
<dbReference type="EMBL" id="CDMN01000004">
    <property type="protein sequence ID" value="CRF43551.1"/>
    <property type="molecule type" value="Genomic_DNA"/>
</dbReference>
<keyword evidence="4 5" id="KW-0687">Ribonucleoprotein</keyword>
<dbReference type="CDD" id="cd00495">
    <property type="entry name" value="Ribosomal_L25_TL5_CTC"/>
    <property type="match status" value="1"/>
</dbReference>
<keyword evidence="11" id="KW-1185">Reference proteome</keyword>
<dbReference type="Proteomes" id="UP000045175">
    <property type="component" value="Unassembled WGS sequence"/>
</dbReference>
<comment type="subunit">
    <text evidence="5">Part of the 50S ribosomal subunit; part of the 5S rRNA/L5/L18/L25 subcomplex. Contacts the 5S rRNA. Binds to the 5S rRNA independently of L5 and L18.</text>
</comment>
<dbReference type="InterPro" id="IPR011035">
    <property type="entry name" value="Ribosomal_bL25/Gln-tRNA_synth"/>
</dbReference>
<dbReference type="AlphaFoldDB" id="A0A0K2X302"/>
<dbReference type="EMBL" id="CDMH01000024">
    <property type="protein sequence ID" value="CRF42376.1"/>
    <property type="molecule type" value="Genomic_DNA"/>
</dbReference>
<name>A0A0K2X302_9HELI</name>
<dbReference type="InterPro" id="IPR020057">
    <property type="entry name" value="Ribosomal_bL25_b-dom"/>
</dbReference>
<reference evidence="11" key="2">
    <citation type="submission" date="2014-12" db="EMBL/GenBank/DDBJ databases">
        <authorList>
            <person name="Smet A."/>
        </authorList>
    </citation>
    <scope>NUCLEOTIDE SEQUENCE [LARGE SCALE GENOMIC DNA]</scope>
</reference>
<keyword evidence="1 5" id="KW-0699">rRNA-binding</keyword>
<protein>
    <recommendedName>
        <fullName evidence="5">Large ribosomal subunit protein bL25</fullName>
    </recommendedName>
    <alternativeName>
        <fullName evidence="5">General stress protein CTC</fullName>
    </alternativeName>
</protein>
<reference evidence="12 13" key="3">
    <citation type="submission" date="2014-12" db="EMBL/GenBank/DDBJ databases">
        <authorList>
            <person name="Jaenicke S."/>
        </authorList>
    </citation>
    <scope>NUCLEOTIDE SEQUENCE [LARGE SCALE GENOMIC DNA]</scope>
</reference>
<dbReference type="GO" id="GO:0003735">
    <property type="term" value="F:structural constituent of ribosome"/>
    <property type="evidence" value="ECO:0007669"/>
    <property type="project" value="InterPro"/>
</dbReference>
<evidence type="ECO:0000313" key="8">
    <source>
        <dbReference type="EMBL" id="CRF41245.1"/>
    </source>
</evidence>
<evidence type="ECO:0000313" key="9">
    <source>
        <dbReference type="EMBL" id="CRF42376.1"/>
    </source>
</evidence>
<dbReference type="Proteomes" id="UP000041394">
    <property type="component" value="Unassembled WGS sequence"/>
</dbReference>
<evidence type="ECO:0000259" key="6">
    <source>
        <dbReference type="Pfam" id="PF01386"/>
    </source>
</evidence>
<dbReference type="InterPro" id="IPR029751">
    <property type="entry name" value="Ribosomal_L25_dom"/>
</dbReference>
<dbReference type="PANTHER" id="PTHR33284:SF1">
    <property type="entry name" value="RIBOSOMAL PROTEIN L25_GLN-TRNA SYNTHETASE, ANTI-CODON-BINDING DOMAIN-CONTAINING PROTEIN"/>
    <property type="match status" value="1"/>
</dbReference>
<comment type="similarity">
    <text evidence="5">Belongs to the bacterial ribosomal protein bL25 family. CTC subfamily.</text>
</comment>
<evidence type="ECO:0000313" key="10">
    <source>
        <dbReference type="EMBL" id="CRF43551.1"/>
    </source>
</evidence>
<keyword evidence="2 5" id="KW-0694">RNA-binding</keyword>
<dbReference type="NCBIfam" id="NF004129">
    <property type="entry name" value="PRK05618.1-4"/>
    <property type="match status" value="1"/>
</dbReference>
<dbReference type="PANTHER" id="PTHR33284">
    <property type="entry name" value="RIBOSOMAL PROTEIN L25/GLN-TRNA SYNTHETASE, ANTI-CODON-BINDING DOMAIN-CONTAINING PROTEIN"/>
    <property type="match status" value="1"/>
</dbReference>
<reference evidence="8" key="1">
    <citation type="submission" date="2014-12" db="EMBL/GenBank/DDBJ databases">
        <title>Whole genome sequences of four Staphylococcus schleiferi canine isolates.</title>
        <authorList>
            <person name="Misic A.M."/>
            <person name="Cain C."/>
            <person name="Morris D.O."/>
            <person name="Rankin S."/>
            <person name="Beiting D."/>
        </authorList>
    </citation>
    <scope>NUCLEOTIDE SEQUENCE</scope>
    <source>
        <strain evidence="8">ASB11</strain>
        <strain evidence="9">ASB13</strain>
        <strain evidence="10">ASB9</strain>
    </source>
</reference>
<dbReference type="Gene3D" id="2.170.120.20">
    <property type="entry name" value="Ribosomal protein L25, beta domain"/>
    <property type="match status" value="1"/>
</dbReference>
<keyword evidence="3 5" id="KW-0689">Ribosomal protein</keyword>
<feature type="domain" description="Large ribosomal subunit protein bL25 L25" evidence="6">
    <location>
        <begin position="2"/>
        <end position="87"/>
    </location>
</feature>
<dbReference type="InterPro" id="IPR001021">
    <property type="entry name" value="Ribosomal_bL25_long"/>
</dbReference>
<organism evidence="8 11">
    <name type="scientific">Helicobacter ailurogastricus</name>
    <dbReference type="NCBI Taxonomy" id="1578720"/>
    <lineage>
        <taxon>Bacteria</taxon>
        <taxon>Pseudomonadati</taxon>
        <taxon>Campylobacterota</taxon>
        <taxon>Epsilonproteobacteria</taxon>
        <taxon>Campylobacterales</taxon>
        <taxon>Helicobacteraceae</taxon>
        <taxon>Helicobacter</taxon>
    </lineage>
</organism>
<feature type="domain" description="Large ribosomal subunit protein bL25 beta" evidence="7">
    <location>
        <begin position="97"/>
        <end position="177"/>
    </location>
</feature>
<dbReference type="Gene3D" id="2.40.240.10">
    <property type="entry name" value="Ribosomal Protein L25, Chain P"/>
    <property type="match status" value="1"/>
</dbReference>
<dbReference type="GO" id="GO:0006412">
    <property type="term" value="P:translation"/>
    <property type="evidence" value="ECO:0007669"/>
    <property type="project" value="UniProtKB-UniRule"/>
</dbReference>
<evidence type="ECO:0000313" key="11">
    <source>
        <dbReference type="Proteomes" id="UP000038622"/>
    </source>
</evidence>
<evidence type="ECO:0000256" key="5">
    <source>
        <dbReference type="HAMAP-Rule" id="MF_01334"/>
    </source>
</evidence>
<dbReference type="GO" id="GO:0022625">
    <property type="term" value="C:cytosolic large ribosomal subunit"/>
    <property type="evidence" value="ECO:0007669"/>
    <property type="project" value="TreeGrafter"/>
</dbReference>
<gene>
    <name evidence="5" type="primary">rplY</name>
    <name evidence="5" type="synonym">ctc</name>
    <name evidence="8" type="ORF">HAL011_10340</name>
    <name evidence="9" type="ORF">HAL013_05480</name>
    <name evidence="10" type="ORF">HAL09_00950</name>
</gene>
<proteinExistence type="inferred from homology"/>
<dbReference type="NCBIfam" id="TIGR00731">
    <property type="entry name" value="bL25_bact_ctc"/>
    <property type="match status" value="1"/>
</dbReference>
<dbReference type="Pfam" id="PF14693">
    <property type="entry name" value="Ribosomal_TL5_C"/>
    <property type="match status" value="1"/>
</dbReference>
<dbReference type="HAMAP" id="MF_01334">
    <property type="entry name" value="Ribosomal_bL25_CTC"/>
    <property type="match status" value="1"/>
</dbReference>
<dbReference type="Pfam" id="PF01386">
    <property type="entry name" value="Ribosomal_L25p"/>
    <property type="match status" value="1"/>
</dbReference>
<dbReference type="SUPFAM" id="SSF50715">
    <property type="entry name" value="Ribosomal protein L25-like"/>
    <property type="match status" value="1"/>
</dbReference>
<accession>A0A0K2X302</accession>
<sequence length="178" mass="19502">MLEGEARGALSKSAKKALRKEGVLMANLYAKGMENVHATFKTNDFIRFVKHKPNLDFMVKVGQASYNVVVQAYQKDPVTNALIHVDLLVLQKGLKSKFLIPVKTKGTPVGLKNKGILMLSKARVQVECIPENLPAHFELDVSALDVGDAILVRDLQVPAHLKVLENPNNAIVGVIKAK</sequence>
<dbReference type="GO" id="GO:0008097">
    <property type="term" value="F:5S rRNA binding"/>
    <property type="evidence" value="ECO:0007669"/>
    <property type="project" value="InterPro"/>
</dbReference>